<comment type="caution">
    <text evidence="1">The sequence shown here is derived from an EMBL/GenBank/DDBJ whole genome shotgun (WGS) entry which is preliminary data.</text>
</comment>
<keyword evidence="2" id="KW-1185">Reference proteome</keyword>
<proteinExistence type="predicted"/>
<dbReference type="AlphaFoldDB" id="A0A9J5WB61"/>
<gene>
    <name evidence="1" type="ORF">H5410_062623</name>
</gene>
<reference evidence="1 2" key="1">
    <citation type="submission" date="2020-09" db="EMBL/GenBank/DDBJ databases">
        <title>De no assembly of potato wild relative species, Solanum commersonii.</title>
        <authorList>
            <person name="Cho K."/>
        </authorList>
    </citation>
    <scope>NUCLEOTIDE SEQUENCE [LARGE SCALE GENOMIC DNA]</scope>
    <source>
        <strain evidence="1">LZ3.2</strain>
        <tissue evidence="1">Leaf</tissue>
    </source>
</reference>
<sequence length="70" mass="8321">MKFVKECPLHTHKFLIPTKGTTTFAKPILLQNERKLVHTSKRGRLFKRKFMKEYIVEVQKKKKIGNHSKV</sequence>
<evidence type="ECO:0000313" key="1">
    <source>
        <dbReference type="EMBL" id="KAG5572857.1"/>
    </source>
</evidence>
<organism evidence="1 2">
    <name type="scientific">Solanum commersonii</name>
    <name type="common">Commerson's wild potato</name>
    <name type="synonym">Commerson's nightshade</name>
    <dbReference type="NCBI Taxonomy" id="4109"/>
    <lineage>
        <taxon>Eukaryota</taxon>
        <taxon>Viridiplantae</taxon>
        <taxon>Streptophyta</taxon>
        <taxon>Embryophyta</taxon>
        <taxon>Tracheophyta</taxon>
        <taxon>Spermatophyta</taxon>
        <taxon>Magnoliopsida</taxon>
        <taxon>eudicotyledons</taxon>
        <taxon>Gunneridae</taxon>
        <taxon>Pentapetalae</taxon>
        <taxon>asterids</taxon>
        <taxon>lamiids</taxon>
        <taxon>Solanales</taxon>
        <taxon>Solanaceae</taxon>
        <taxon>Solanoideae</taxon>
        <taxon>Solaneae</taxon>
        <taxon>Solanum</taxon>
    </lineage>
</organism>
<evidence type="ECO:0000313" key="2">
    <source>
        <dbReference type="Proteomes" id="UP000824120"/>
    </source>
</evidence>
<protein>
    <submittedName>
        <fullName evidence="1">Uncharacterized protein</fullName>
    </submittedName>
</protein>
<name>A0A9J5WB61_SOLCO</name>
<dbReference type="Proteomes" id="UP000824120">
    <property type="component" value="Chromosome 12"/>
</dbReference>
<accession>A0A9J5WB61</accession>
<dbReference type="EMBL" id="JACXVP010000012">
    <property type="protein sequence ID" value="KAG5572857.1"/>
    <property type="molecule type" value="Genomic_DNA"/>
</dbReference>